<dbReference type="CDD" id="cd06170">
    <property type="entry name" value="LuxR_C_like"/>
    <property type="match status" value="1"/>
</dbReference>
<evidence type="ECO:0000259" key="8">
    <source>
        <dbReference type="PROSITE" id="PS50110"/>
    </source>
</evidence>
<dbReference type="InterPro" id="IPR016032">
    <property type="entry name" value="Sig_transdc_resp-reg_C-effctor"/>
</dbReference>
<evidence type="ECO:0000259" key="7">
    <source>
        <dbReference type="PROSITE" id="PS50043"/>
    </source>
</evidence>
<dbReference type="GO" id="GO:0000160">
    <property type="term" value="P:phosphorelay signal transduction system"/>
    <property type="evidence" value="ECO:0007669"/>
    <property type="project" value="InterPro"/>
</dbReference>
<dbReference type="InterPro" id="IPR058245">
    <property type="entry name" value="NreC/VraR/RcsB-like_REC"/>
</dbReference>
<proteinExistence type="predicted"/>
<dbReference type="Gene3D" id="3.40.50.2300">
    <property type="match status" value="1"/>
</dbReference>
<dbReference type="InterPro" id="IPR000792">
    <property type="entry name" value="Tscrpt_reg_LuxR_C"/>
</dbReference>
<gene>
    <name evidence="9" type="ORF">GCM10010502_16680</name>
</gene>
<dbReference type="CDD" id="cd17535">
    <property type="entry name" value="REC_NarL-like"/>
    <property type="match status" value="1"/>
</dbReference>
<keyword evidence="3 9" id="KW-0238">DNA-binding</keyword>
<dbReference type="PROSITE" id="PS50110">
    <property type="entry name" value="RESPONSE_REGULATORY"/>
    <property type="match status" value="1"/>
</dbReference>
<evidence type="ECO:0000256" key="4">
    <source>
        <dbReference type="ARBA" id="ARBA00023163"/>
    </source>
</evidence>
<evidence type="ECO:0000256" key="5">
    <source>
        <dbReference type="PROSITE-ProRule" id="PRU00169"/>
    </source>
</evidence>
<dbReference type="PANTHER" id="PTHR43214">
    <property type="entry name" value="TWO-COMPONENT RESPONSE REGULATOR"/>
    <property type="match status" value="1"/>
</dbReference>
<evidence type="ECO:0000313" key="10">
    <source>
        <dbReference type="Proteomes" id="UP000610124"/>
    </source>
</evidence>
<dbReference type="SMART" id="SM00421">
    <property type="entry name" value="HTH_LUXR"/>
    <property type="match status" value="1"/>
</dbReference>
<dbReference type="SUPFAM" id="SSF52172">
    <property type="entry name" value="CheY-like"/>
    <property type="match status" value="1"/>
</dbReference>
<dbReference type="GO" id="GO:0003677">
    <property type="term" value="F:DNA binding"/>
    <property type="evidence" value="ECO:0007669"/>
    <property type="project" value="UniProtKB-KW"/>
</dbReference>
<keyword evidence="1 5" id="KW-0597">Phosphoprotein</keyword>
<dbReference type="InterPro" id="IPR039420">
    <property type="entry name" value="WalR-like"/>
</dbReference>
<dbReference type="Proteomes" id="UP000610124">
    <property type="component" value="Unassembled WGS sequence"/>
</dbReference>
<dbReference type="InterPro" id="IPR001789">
    <property type="entry name" value="Sig_transdc_resp-reg_receiver"/>
</dbReference>
<evidence type="ECO:0000256" key="2">
    <source>
        <dbReference type="ARBA" id="ARBA00023015"/>
    </source>
</evidence>
<feature type="domain" description="Response regulatory" evidence="8">
    <location>
        <begin position="35"/>
        <end position="150"/>
    </location>
</feature>
<sequence>MRSATRPAYPYSQSDPRGPSEPGRPNRGGTITTTRVLIVDDEILVRSGLGLIVGSAPDLEVVGDCSGGQAEEHVQRLRPHVVLLDIRMPDLDGISVLRRLRALPDPPAVAMLTTFDTDEYIGTALRAGAAGFLLKDTAPEQLVHAVRVLAAGGNILSPTVTSTVIGGYVDGGGPDAEATALARTLTVRELDVLALLGEGLSNAEIADRLFLGTGTVKDHISAILGKLGAANRVQAAVLAHRAGLVRPKPGDGA</sequence>
<accession>A0A8H9HIV4</accession>
<keyword evidence="4" id="KW-0804">Transcription</keyword>
<dbReference type="PANTHER" id="PTHR43214:SF24">
    <property type="entry name" value="TRANSCRIPTIONAL REGULATORY PROTEIN NARL-RELATED"/>
    <property type="match status" value="1"/>
</dbReference>
<dbReference type="SUPFAM" id="SSF46894">
    <property type="entry name" value="C-terminal effector domain of the bipartite response regulators"/>
    <property type="match status" value="1"/>
</dbReference>
<dbReference type="Pfam" id="PF00196">
    <property type="entry name" value="GerE"/>
    <property type="match status" value="1"/>
</dbReference>
<name>A0A8H9HIV4_KITAU</name>
<dbReference type="PRINTS" id="PR00038">
    <property type="entry name" value="HTHLUXR"/>
</dbReference>
<evidence type="ECO:0000313" key="9">
    <source>
        <dbReference type="EMBL" id="GGU66304.1"/>
    </source>
</evidence>
<dbReference type="Pfam" id="PF00072">
    <property type="entry name" value="Response_reg"/>
    <property type="match status" value="1"/>
</dbReference>
<feature type="domain" description="HTH luxR-type" evidence="7">
    <location>
        <begin position="178"/>
        <end position="243"/>
    </location>
</feature>
<reference evidence="9" key="2">
    <citation type="submission" date="2020-09" db="EMBL/GenBank/DDBJ databases">
        <authorList>
            <person name="Sun Q."/>
            <person name="Ohkuma M."/>
        </authorList>
    </citation>
    <scope>NUCLEOTIDE SEQUENCE</scope>
    <source>
        <strain evidence="9">JCM 4434</strain>
    </source>
</reference>
<feature type="region of interest" description="Disordered" evidence="6">
    <location>
        <begin position="1"/>
        <end position="30"/>
    </location>
</feature>
<dbReference type="PROSITE" id="PS00622">
    <property type="entry name" value="HTH_LUXR_1"/>
    <property type="match status" value="1"/>
</dbReference>
<comment type="caution">
    <text evidence="9">The sequence shown here is derived from an EMBL/GenBank/DDBJ whole genome shotgun (WGS) entry which is preliminary data.</text>
</comment>
<evidence type="ECO:0000256" key="3">
    <source>
        <dbReference type="ARBA" id="ARBA00023125"/>
    </source>
</evidence>
<organism evidence="9 10">
    <name type="scientific">Kitasatospora aureofaciens</name>
    <name type="common">Streptomyces aureofaciens</name>
    <dbReference type="NCBI Taxonomy" id="1894"/>
    <lineage>
        <taxon>Bacteria</taxon>
        <taxon>Bacillati</taxon>
        <taxon>Actinomycetota</taxon>
        <taxon>Actinomycetes</taxon>
        <taxon>Kitasatosporales</taxon>
        <taxon>Streptomycetaceae</taxon>
        <taxon>Kitasatospora</taxon>
    </lineage>
</organism>
<dbReference type="SMART" id="SM00448">
    <property type="entry name" value="REC"/>
    <property type="match status" value="1"/>
</dbReference>
<reference evidence="9" key="1">
    <citation type="journal article" date="2014" name="Int. J. Syst. Evol. Microbiol.">
        <title>Complete genome sequence of Corynebacterium casei LMG S-19264T (=DSM 44701T), isolated from a smear-ripened cheese.</title>
        <authorList>
            <consortium name="US DOE Joint Genome Institute (JGI-PGF)"/>
            <person name="Walter F."/>
            <person name="Albersmeier A."/>
            <person name="Kalinowski J."/>
            <person name="Ruckert C."/>
        </authorList>
    </citation>
    <scope>NUCLEOTIDE SEQUENCE</scope>
    <source>
        <strain evidence="9">JCM 4434</strain>
    </source>
</reference>
<dbReference type="AlphaFoldDB" id="A0A8H9HIV4"/>
<evidence type="ECO:0000256" key="6">
    <source>
        <dbReference type="SAM" id="MobiDB-lite"/>
    </source>
</evidence>
<dbReference type="EMBL" id="BMUB01000003">
    <property type="protein sequence ID" value="GGU66304.1"/>
    <property type="molecule type" value="Genomic_DNA"/>
</dbReference>
<keyword evidence="2" id="KW-0805">Transcription regulation</keyword>
<evidence type="ECO:0000256" key="1">
    <source>
        <dbReference type="ARBA" id="ARBA00022553"/>
    </source>
</evidence>
<feature type="modified residue" description="4-aspartylphosphate" evidence="5">
    <location>
        <position position="85"/>
    </location>
</feature>
<dbReference type="PROSITE" id="PS50043">
    <property type="entry name" value="HTH_LUXR_2"/>
    <property type="match status" value="1"/>
</dbReference>
<dbReference type="GO" id="GO:0006355">
    <property type="term" value="P:regulation of DNA-templated transcription"/>
    <property type="evidence" value="ECO:0007669"/>
    <property type="project" value="InterPro"/>
</dbReference>
<protein>
    <submittedName>
        <fullName evidence="9">DNA-binding response regulator</fullName>
    </submittedName>
</protein>
<dbReference type="InterPro" id="IPR011006">
    <property type="entry name" value="CheY-like_superfamily"/>
</dbReference>